<evidence type="ECO:0000313" key="7">
    <source>
        <dbReference type="Proteomes" id="UP000046393"/>
    </source>
</evidence>
<dbReference type="STRING" id="451379.A0A0N5AEH0"/>
<dbReference type="Pfam" id="PF02104">
    <property type="entry name" value="SURF1"/>
    <property type="match status" value="1"/>
</dbReference>
<dbReference type="Proteomes" id="UP000046393">
    <property type="component" value="Unplaced"/>
</dbReference>
<dbReference type="PROSITE" id="PS50895">
    <property type="entry name" value="SURF1"/>
    <property type="match status" value="1"/>
</dbReference>
<keyword evidence="4 6" id="KW-1133">Transmembrane helix</keyword>
<dbReference type="GO" id="GO:0033617">
    <property type="term" value="P:mitochondrial respiratory chain complex IV assembly"/>
    <property type="evidence" value="ECO:0007669"/>
    <property type="project" value="TreeGrafter"/>
</dbReference>
<keyword evidence="6" id="KW-0496">Mitochondrion</keyword>
<dbReference type="WBParaSite" id="SMUV_0000262701-mRNA-1">
    <property type="protein sequence ID" value="SMUV_0000262701-mRNA-1"/>
    <property type="gene ID" value="SMUV_0000262701"/>
</dbReference>
<feature type="transmembrane region" description="Helical" evidence="6">
    <location>
        <begin position="66"/>
        <end position="85"/>
    </location>
</feature>
<protein>
    <recommendedName>
        <fullName evidence="6">SURF1-like protein</fullName>
    </recommendedName>
</protein>
<keyword evidence="6" id="KW-0999">Mitochondrion inner membrane</keyword>
<dbReference type="AlphaFoldDB" id="A0A0N5AEH0"/>
<proteinExistence type="inferred from homology"/>
<dbReference type="CDD" id="cd06662">
    <property type="entry name" value="SURF1"/>
    <property type="match status" value="1"/>
</dbReference>
<comment type="similarity">
    <text evidence="2 6">Belongs to the SURF1 family.</text>
</comment>
<comment type="function">
    <text evidence="6">Probably involved in the biogenesis of the COX complex.</text>
</comment>
<dbReference type="InterPro" id="IPR002994">
    <property type="entry name" value="Surf1/Shy1"/>
</dbReference>
<dbReference type="InterPro" id="IPR045214">
    <property type="entry name" value="Surf1/Surf4"/>
</dbReference>
<name>A0A0N5AEH0_9BILA</name>
<evidence type="ECO:0000256" key="3">
    <source>
        <dbReference type="ARBA" id="ARBA00022692"/>
    </source>
</evidence>
<reference evidence="8" key="1">
    <citation type="submission" date="2017-02" db="UniProtKB">
        <authorList>
            <consortium name="WormBaseParasite"/>
        </authorList>
    </citation>
    <scope>IDENTIFICATION</scope>
</reference>
<evidence type="ECO:0000256" key="4">
    <source>
        <dbReference type="ARBA" id="ARBA00022989"/>
    </source>
</evidence>
<sequence>MPLLCVRNRIMACLSLRSFNLPKSLCVDKKSAARRRYEDADYQKSLLQLVEEHKFDDKEEQKRFRWSWSAAVLLVPPAITFWLGYWQVRRLKWKEGILSDIHARMQLPTIELNLQNLNSFPDLAYRSVKVTGNFVNGKQLIVNMKRKKDDKGNFRDLVKARSSGYFVITPFRLKDSGKVIMVNRGWIESECLRNLSNLRVDGEKTFEAIVPPVQKKRWLVTVQDENTEEVKSNWLLTDLNEMADLLSSEPVLVDAFKGLTSRGQPLVGQTSYIPRNNHLSYIITCSA</sequence>
<dbReference type="GO" id="GO:0005743">
    <property type="term" value="C:mitochondrial inner membrane"/>
    <property type="evidence" value="ECO:0007669"/>
    <property type="project" value="UniProtKB-SubCell"/>
</dbReference>
<dbReference type="PANTHER" id="PTHR23427">
    <property type="entry name" value="SURFEIT LOCUS PROTEIN"/>
    <property type="match status" value="1"/>
</dbReference>
<keyword evidence="3 6" id="KW-0812">Transmembrane</keyword>
<dbReference type="PANTHER" id="PTHR23427:SF2">
    <property type="entry name" value="SURFEIT LOCUS PROTEIN 1"/>
    <property type="match status" value="1"/>
</dbReference>
<evidence type="ECO:0000256" key="2">
    <source>
        <dbReference type="ARBA" id="ARBA00007165"/>
    </source>
</evidence>
<keyword evidence="7" id="KW-1185">Reference proteome</keyword>
<evidence type="ECO:0000256" key="5">
    <source>
        <dbReference type="ARBA" id="ARBA00023136"/>
    </source>
</evidence>
<comment type="caution">
    <text evidence="6">Lacks conserved residue(s) required for the propagation of feature annotation.</text>
</comment>
<keyword evidence="5 6" id="KW-0472">Membrane</keyword>
<accession>A0A0N5AEH0</accession>
<evidence type="ECO:0000256" key="6">
    <source>
        <dbReference type="RuleBase" id="RU363076"/>
    </source>
</evidence>
<organism evidence="7 8">
    <name type="scientific">Syphacia muris</name>
    <dbReference type="NCBI Taxonomy" id="451379"/>
    <lineage>
        <taxon>Eukaryota</taxon>
        <taxon>Metazoa</taxon>
        <taxon>Ecdysozoa</taxon>
        <taxon>Nematoda</taxon>
        <taxon>Chromadorea</taxon>
        <taxon>Rhabditida</taxon>
        <taxon>Spirurina</taxon>
        <taxon>Oxyuridomorpha</taxon>
        <taxon>Oxyuroidea</taxon>
        <taxon>Oxyuridae</taxon>
        <taxon>Syphacia</taxon>
    </lineage>
</organism>
<evidence type="ECO:0000313" key="8">
    <source>
        <dbReference type="WBParaSite" id="SMUV_0000262701-mRNA-1"/>
    </source>
</evidence>
<evidence type="ECO:0000256" key="1">
    <source>
        <dbReference type="ARBA" id="ARBA00004370"/>
    </source>
</evidence>
<comment type="subcellular location">
    <subcellularLocation>
        <location evidence="1">Membrane</location>
    </subcellularLocation>
    <subcellularLocation>
        <location evidence="6">Mitochondrion inner membrane</location>
        <topology evidence="6">Multi-pass membrane protein</topology>
    </subcellularLocation>
</comment>